<organism evidence="1 2">
    <name type="scientific">Bartonella apis</name>
    <dbReference type="NCBI Taxonomy" id="1686310"/>
    <lineage>
        <taxon>Bacteria</taxon>
        <taxon>Pseudomonadati</taxon>
        <taxon>Pseudomonadota</taxon>
        <taxon>Alphaproteobacteria</taxon>
        <taxon>Hyphomicrobiales</taxon>
        <taxon>Bartonellaceae</taxon>
        <taxon>Bartonella</taxon>
    </lineage>
</organism>
<protein>
    <submittedName>
        <fullName evidence="1">Uncharacterized protein</fullName>
    </submittedName>
</protein>
<dbReference type="RefSeq" id="WP_143238536.1">
    <property type="nucleotide sequence ID" value="NZ_CALYQA010000003.1"/>
</dbReference>
<keyword evidence="2" id="KW-1185">Reference proteome</keyword>
<gene>
    <name evidence="1" type="ORF">PEB0149_002060</name>
</gene>
<accession>A0A1R0F756</accession>
<dbReference type="AlphaFoldDB" id="A0A1R0F756"/>
<proteinExistence type="predicted"/>
<comment type="caution">
    <text evidence="1">The sequence shown here is derived from an EMBL/GenBank/DDBJ whole genome shotgun (WGS) entry which is preliminary data.</text>
</comment>
<dbReference type="EMBL" id="LXYT01000003">
    <property type="protein sequence ID" value="OLY42795.1"/>
    <property type="molecule type" value="Genomic_DNA"/>
</dbReference>
<name>A0A1R0F756_9HYPH</name>
<dbReference type="Proteomes" id="UP000187344">
    <property type="component" value="Unassembled WGS sequence"/>
</dbReference>
<reference evidence="1 2" key="1">
    <citation type="submission" date="2016-12" db="EMBL/GenBank/DDBJ databases">
        <title>Comparative genomics of Bartonella apis.</title>
        <authorList>
            <person name="Engel P."/>
        </authorList>
    </citation>
    <scope>NUCLEOTIDE SEQUENCE [LARGE SCALE GENOMIC DNA]</scope>
    <source>
        <strain evidence="1 2">PEB0149</strain>
    </source>
</reference>
<evidence type="ECO:0000313" key="1">
    <source>
        <dbReference type="EMBL" id="OLY42795.1"/>
    </source>
</evidence>
<sequence>MLVLIVATSIAAPSAYAIDRDAFVKRFSEAFGKSVTVSYGNVLGDGDHLTLDNVRITGTPISPDTSLGKVEFSGIKEEDHGGYSVEKVAIPQISYVYEGNTIKVANVTFSNVTLPPNKGLYNQNIGFRYQNGQFNKLELQDNAKKRLAMLEKGSVSLHPSIRENPIDFTINIKKITVFVDNFPDGSTKKDFIAMGYKNATGQLDLAGAYGGYQSMMELKRFHLVLDKGGILDVSMKMDGMTLDSLLTVVTLQRENQHGHIKSSQMWLGMLAQVQRYNFYGGKLRFEDHSLTGKLVSTEAKRMGIDANTLKTKWKTSLPGWLDFAKGTNFEADAQKAITSYLDAPHSLAISSTPMDRLPVIMLAISGKLNPKELVRELNLEITSNR</sequence>
<dbReference type="OrthoDB" id="7824623at2"/>
<evidence type="ECO:0000313" key="2">
    <source>
        <dbReference type="Proteomes" id="UP000187344"/>
    </source>
</evidence>